<dbReference type="InterPro" id="IPR032865">
    <property type="entry name" value="Prok-E2_A"/>
</dbReference>
<dbReference type="SUPFAM" id="SSF69572">
    <property type="entry name" value="Activating enzymes of the ubiquitin-like proteins"/>
    <property type="match status" value="1"/>
</dbReference>
<keyword evidence="4" id="KW-1185">Reference proteome</keyword>
<dbReference type="InterPro" id="IPR000594">
    <property type="entry name" value="ThiF_NAD_FAD-bd"/>
</dbReference>
<sequence>MAGHLRRCVQGPGNVVEQHQVPRRAGTGYYRGAVWPRGMSRRKRGTLSAWQKQLVDELRALAKDRPDDLRIVQQPKLDAESHASVRVRLNTANILQSSAGLVLENYEEFILQIRPSMFVPPSVEVDHPRFLGFPHVLQGQRLCVYLDPSREWRPLEGMAGFLNRLWGWLTDAAGGKFDPSTAMYHAVGGVLHHADDTPTIVVREPGPTKPRQIAQLIARSTHRYDLTYSTEGDGHRTPVFTLASDMPFGAASTFALFLALLDDPYLDRAGGQPPRVAAQSSAFITSLLASALRNPDGEEQYFVLAVPHPAGGPHHLLGGRLHATTADALRRVAKKHGTAINLDPASINAEIPIEWCNMSDERQAVTTRRDERRPVNGYQGKTVHIWGCGGLGSWAAEFIARAGAAGITVCDPGVITGGLLVRQNYTEADIGQTKADALVTRLRSLRDDLTISVAEGSVPDLADLLAADLIIDATVSHSVTTYLDTLVGVERKALIAQIATDASSGTLGIANISAPDSTLTPSGIDACAGRAVLADGELELYHPLWREVADGDELIPTRGCSVPTFHGSAADLAAVAATLVNMIGLHLQQLPSTVSGTHLVALPHAPSGPRHHFVLAEAEDTSLPSPAVGNTE</sequence>
<dbReference type="Pfam" id="PF14457">
    <property type="entry name" value="Prok-E2_A"/>
    <property type="match status" value="1"/>
</dbReference>
<dbReference type="RefSeq" id="WP_379584430.1">
    <property type="nucleotide sequence ID" value="NZ_JBHSQW010000019.1"/>
</dbReference>
<dbReference type="GO" id="GO:0016779">
    <property type="term" value="F:nucleotidyltransferase activity"/>
    <property type="evidence" value="ECO:0007669"/>
    <property type="project" value="UniProtKB-KW"/>
</dbReference>
<dbReference type="Pfam" id="PF26398">
    <property type="entry name" value="Cap2_linker"/>
    <property type="match status" value="1"/>
</dbReference>
<organism evidence="3 4">
    <name type="scientific">Pseudonocardia hispaniensis</name>
    <dbReference type="NCBI Taxonomy" id="904933"/>
    <lineage>
        <taxon>Bacteria</taxon>
        <taxon>Bacillati</taxon>
        <taxon>Actinomycetota</taxon>
        <taxon>Actinomycetes</taxon>
        <taxon>Pseudonocardiales</taxon>
        <taxon>Pseudonocardiaceae</taxon>
        <taxon>Pseudonocardia</taxon>
    </lineage>
</organism>
<dbReference type="Proteomes" id="UP001596302">
    <property type="component" value="Unassembled WGS sequence"/>
</dbReference>
<dbReference type="InterPro" id="IPR035985">
    <property type="entry name" value="Ubiquitin-activating_enz"/>
</dbReference>
<evidence type="ECO:0000259" key="1">
    <source>
        <dbReference type="Pfam" id="PF00899"/>
    </source>
</evidence>
<gene>
    <name evidence="3" type="ORF">ACFQE5_09265</name>
</gene>
<proteinExistence type="predicted"/>
<dbReference type="Gene3D" id="3.40.50.720">
    <property type="entry name" value="NAD(P)-binding Rossmann-like Domain"/>
    <property type="match status" value="1"/>
</dbReference>
<dbReference type="EMBL" id="JBHSQW010000019">
    <property type="protein sequence ID" value="MFC5994397.1"/>
    <property type="molecule type" value="Genomic_DNA"/>
</dbReference>
<dbReference type="Pfam" id="PF00899">
    <property type="entry name" value="ThiF"/>
    <property type="match status" value="1"/>
</dbReference>
<name>A0ABW1J111_9PSEU</name>
<dbReference type="InterPro" id="IPR058964">
    <property type="entry name" value="Cap2_linker"/>
</dbReference>
<evidence type="ECO:0000259" key="2">
    <source>
        <dbReference type="Pfam" id="PF26398"/>
    </source>
</evidence>
<evidence type="ECO:0000313" key="4">
    <source>
        <dbReference type="Proteomes" id="UP001596302"/>
    </source>
</evidence>
<protein>
    <submittedName>
        <fullName evidence="3">ThiF family adenylyltransferase</fullName>
    </submittedName>
</protein>
<accession>A0ABW1J111</accession>
<feature type="domain" description="Cap2 central linker" evidence="2">
    <location>
        <begin position="235"/>
        <end position="361"/>
    </location>
</feature>
<keyword evidence="3" id="KW-0808">Transferase</keyword>
<feature type="domain" description="THIF-type NAD/FAD binding fold" evidence="1">
    <location>
        <begin position="382"/>
        <end position="496"/>
    </location>
</feature>
<keyword evidence="3" id="KW-0548">Nucleotidyltransferase</keyword>
<comment type="caution">
    <text evidence="3">The sequence shown here is derived from an EMBL/GenBank/DDBJ whole genome shotgun (WGS) entry which is preliminary data.</text>
</comment>
<reference evidence="4" key="1">
    <citation type="journal article" date="2019" name="Int. J. Syst. Evol. Microbiol.">
        <title>The Global Catalogue of Microorganisms (GCM) 10K type strain sequencing project: providing services to taxonomists for standard genome sequencing and annotation.</title>
        <authorList>
            <consortium name="The Broad Institute Genomics Platform"/>
            <consortium name="The Broad Institute Genome Sequencing Center for Infectious Disease"/>
            <person name="Wu L."/>
            <person name="Ma J."/>
        </authorList>
    </citation>
    <scope>NUCLEOTIDE SEQUENCE [LARGE SCALE GENOMIC DNA]</scope>
    <source>
        <strain evidence="4">CCM 8391</strain>
    </source>
</reference>
<evidence type="ECO:0000313" key="3">
    <source>
        <dbReference type="EMBL" id="MFC5994397.1"/>
    </source>
</evidence>